<evidence type="ECO:0000313" key="2">
    <source>
        <dbReference type="Proteomes" id="UP001055879"/>
    </source>
</evidence>
<dbReference type="Proteomes" id="UP001055879">
    <property type="component" value="Linkage Group LG05"/>
</dbReference>
<keyword evidence="2" id="KW-1185">Reference proteome</keyword>
<reference evidence="1 2" key="2">
    <citation type="journal article" date="2022" name="Mol. Ecol. Resour.">
        <title>The genomes of chicory, endive, great burdock and yacon provide insights into Asteraceae paleo-polyploidization history and plant inulin production.</title>
        <authorList>
            <person name="Fan W."/>
            <person name="Wang S."/>
            <person name="Wang H."/>
            <person name="Wang A."/>
            <person name="Jiang F."/>
            <person name="Liu H."/>
            <person name="Zhao H."/>
            <person name="Xu D."/>
            <person name="Zhang Y."/>
        </authorList>
    </citation>
    <scope>NUCLEOTIDE SEQUENCE [LARGE SCALE GENOMIC DNA]</scope>
    <source>
        <strain evidence="2">cv. Niubang</strain>
    </source>
</reference>
<protein>
    <submittedName>
        <fullName evidence="1">Uncharacterized protein</fullName>
    </submittedName>
</protein>
<sequence length="82" mass="9801">MFFCVPSLADKSGAYTRSQCTIPKLPLHFPNPKRFKGFCLVSFGCEELYWVFAVQDKIQLRFQFVWEKEIVLTIFDYYEEFI</sequence>
<evidence type="ECO:0000313" key="1">
    <source>
        <dbReference type="EMBL" id="KAI3728340.1"/>
    </source>
</evidence>
<comment type="caution">
    <text evidence="1">The sequence shown here is derived from an EMBL/GenBank/DDBJ whole genome shotgun (WGS) entry which is preliminary data.</text>
</comment>
<gene>
    <name evidence="1" type="ORF">L6452_16974</name>
</gene>
<reference evidence="2" key="1">
    <citation type="journal article" date="2022" name="Mol. Ecol. Resour.">
        <title>The genomes of chicory, endive, great burdock and yacon provide insights into Asteraceae palaeo-polyploidization history and plant inulin production.</title>
        <authorList>
            <person name="Fan W."/>
            <person name="Wang S."/>
            <person name="Wang H."/>
            <person name="Wang A."/>
            <person name="Jiang F."/>
            <person name="Liu H."/>
            <person name="Zhao H."/>
            <person name="Xu D."/>
            <person name="Zhang Y."/>
        </authorList>
    </citation>
    <scope>NUCLEOTIDE SEQUENCE [LARGE SCALE GENOMIC DNA]</scope>
    <source>
        <strain evidence="2">cv. Niubang</strain>
    </source>
</reference>
<name>A0ACB9C2B1_ARCLA</name>
<accession>A0ACB9C2B1</accession>
<organism evidence="1 2">
    <name type="scientific">Arctium lappa</name>
    <name type="common">Greater burdock</name>
    <name type="synonym">Lappa major</name>
    <dbReference type="NCBI Taxonomy" id="4217"/>
    <lineage>
        <taxon>Eukaryota</taxon>
        <taxon>Viridiplantae</taxon>
        <taxon>Streptophyta</taxon>
        <taxon>Embryophyta</taxon>
        <taxon>Tracheophyta</taxon>
        <taxon>Spermatophyta</taxon>
        <taxon>Magnoliopsida</taxon>
        <taxon>eudicotyledons</taxon>
        <taxon>Gunneridae</taxon>
        <taxon>Pentapetalae</taxon>
        <taxon>asterids</taxon>
        <taxon>campanulids</taxon>
        <taxon>Asterales</taxon>
        <taxon>Asteraceae</taxon>
        <taxon>Carduoideae</taxon>
        <taxon>Cardueae</taxon>
        <taxon>Arctiinae</taxon>
        <taxon>Arctium</taxon>
    </lineage>
</organism>
<dbReference type="EMBL" id="CM042051">
    <property type="protein sequence ID" value="KAI3728340.1"/>
    <property type="molecule type" value="Genomic_DNA"/>
</dbReference>
<proteinExistence type="predicted"/>